<feature type="non-terminal residue" evidence="3">
    <location>
        <position position="1"/>
    </location>
</feature>
<keyword evidence="4" id="KW-1185">Reference proteome</keyword>
<keyword evidence="2" id="KW-1133">Transmembrane helix</keyword>
<dbReference type="EMBL" id="LXQA010127476">
    <property type="protein sequence ID" value="MCI21918.1"/>
    <property type="molecule type" value="Genomic_DNA"/>
</dbReference>
<accession>A0A392QCP7</accession>
<organism evidence="3 4">
    <name type="scientific">Trifolium medium</name>
    <dbReference type="NCBI Taxonomy" id="97028"/>
    <lineage>
        <taxon>Eukaryota</taxon>
        <taxon>Viridiplantae</taxon>
        <taxon>Streptophyta</taxon>
        <taxon>Embryophyta</taxon>
        <taxon>Tracheophyta</taxon>
        <taxon>Spermatophyta</taxon>
        <taxon>Magnoliopsida</taxon>
        <taxon>eudicotyledons</taxon>
        <taxon>Gunneridae</taxon>
        <taxon>Pentapetalae</taxon>
        <taxon>rosids</taxon>
        <taxon>fabids</taxon>
        <taxon>Fabales</taxon>
        <taxon>Fabaceae</taxon>
        <taxon>Papilionoideae</taxon>
        <taxon>50 kb inversion clade</taxon>
        <taxon>NPAAA clade</taxon>
        <taxon>Hologalegina</taxon>
        <taxon>IRL clade</taxon>
        <taxon>Trifolieae</taxon>
        <taxon>Trifolium</taxon>
    </lineage>
</organism>
<comment type="caution">
    <text evidence="3">The sequence shown here is derived from an EMBL/GenBank/DDBJ whole genome shotgun (WGS) entry which is preliminary data.</text>
</comment>
<name>A0A392QCP7_9FABA</name>
<evidence type="ECO:0000313" key="4">
    <source>
        <dbReference type="Proteomes" id="UP000265520"/>
    </source>
</evidence>
<evidence type="ECO:0000256" key="2">
    <source>
        <dbReference type="SAM" id="Phobius"/>
    </source>
</evidence>
<proteinExistence type="predicted"/>
<dbReference type="Proteomes" id="UP000265520">
    <property type="component" value="Unassembled WGS sequence"/>
</dbReference>
<sequence>NGGLCGGGGNSFDEGGGGFGGESGFDDGDENRGKALSGGFDGGRSELPSSDFDEDGSAGKGEKFCFGDGGGVGVGEKTVSDCDFRSGGSGGGGGTVEKQQSSEFHGDDGCTRKVLSGGLMSLPMLLVLFPFLAEVISNL</sequence>
<reference evidence="3 4" key="1">
    <citation type="journal article" date="2018" name="Front. Plant Sci.">
        <title>Red Clover (Trifolium pratense) and Zigzag Clover (T. medium) - A Picture of Genomic Similarities and Differences.</title>
        <authorList>
            <person name="Dluhosova J."/>
            <person name="Istvanek J."/>
            <person name="Nedelnik J."/>
            <person name="Repkova J."/>
        </authorList>
    </citation>
    <scope>NUCLEOTIDE SEQUENCE [LARGE SCALE GENOMIC DNA]</scope>
    <source>
        <strain evidence="4">cv. 10/8</strain>
        <tissue evidence="3">Leaf</tissue>
    </source>
</reference>
<evidence type="ECO:0000313" key="3">
    <source>
        <dbReference type="EMBL" id="MCI21918.1"/>
    </source>
</evidence>
<evidence type="ECO:0000256" key="1">
    <source>
        <dbReference type="SAM" id="MobiDB-lite"/>
    </source>
</evidence>
<protein>
    <submittedName>
        <fullName evidence="3">Uncharacterized protein</fullName>
    </submittedName>
</protein>
<keyword evidence="2" id="KW-0812">Transmembrane</keyword>
<feature type="region of interest" description="Disordered" evidence="1">
    <location>
        <begin position="1"/>
        <end position="58"/>
    </location>
</feature>
<feature type="region of interest" description="Disordered" evidence="1">
    <location>
        <begin position="83"/>
        <end position="107"/>
    </location>
</feature>
<keyword evidence="2" id="KW-0472">Membrane</keyword>
<feature type="compositionally biased region" description="Gly residues" evidence="1">
    <location>
        <begin position="1"/>
        <end position="23"/>
    </location>
</feature>
<feature type="transmembrane region" description="Helical" evidence="2">
    <location>
        <begin position="114"/>
        <end position="133"/>
    </location>
</feature>
<dbReference type="AlphaFoldDB" id="A0A392QCP7"/>